<reference evidence="1" key="1">
    <citation type="submission" date="2021-02" db="EMBL/GenBank/DDBJ databases">
        <title>Genome sequence Cadophora malorum strain M34.</title>
        <authorList>
            <person name="Stefanovic E."/>
            <person name="Vu D."/>
            <person name="Scully C."/>
            <person name="Dijksterhuis J."/>
            <person name="Roader J."/>
            <person name="Houbraken J."/>
        </authorList>
    </citation>
    <scope>NUCLEOTIDE SEQUENCE</scope>
    <source>
        <strain evidence="1">M34</strain>
    </source>
</reference>
<dbReference type="AlphaFoldDB" id="A0A8H7WG47"/>
<organism evidence="1 2">
    <name type="scientific">Cadophora malorum</name>
    <dbReference type="NCBI Taxonomy" id="108018"/>
    <lineage>
        <taxon>Eukaryota</taxon>
        <taxon>Fungi</taxon>
        <taxon>Dikarya</taxon>
        <taxon>Ascomycota</taxon>
        <taxon>Pezizomycotina</taxon>
        <taxon>Leotiomycetes</taxon>
        <taxon>Helotiales</taxon>
        <taxon>Ploettnerulaceae</taxon>
        <taxon>Cadophora</taxon>
    </lineage>
</organism>
<comment type="caution">
    <text evidence="1">The sequence shown here is derived from an EMBL/GenBank/DDBJ whole genome shotgun (WGS) entry which is preliminary data.</text>
</comment>
<keyword evidence="2" id="KW-1185">Reference proteome</keyword>
<dbReference type="OrthoDB" id="3565349at2759"/>
<protein>
    <submittedName>
        <fullName evidence="1">Uncharacterized protein</fullName>
    </submittedName>
</protein>
<dbReference type="Proteomes" id="UP000664132">
    <property type="component" value="Unassembled WGS sequence"/>
</dbReference>
<dbReference type="EMBL" id="JAFJYH010000023">
    <property type="protein sequence ID" value="KAG4424215.1"/>
    <property type="molecule type" value="Genomic_DNA"/>
</dbReference>
<sequence length="196" mass="22363">MDLFFNVFAKWAFKVDIDGEAAKRMCDVLSKFQTQMDFANRYPVSTPIGHAAQNGLDLGRMIVRRAFQIKQGWMVPAISHFFVTSQLKAEQALNTMGEEEFVAYTEWGHASWMDAQLREKLFFDFANRSLKAHFLEMKEKTKVLGVGRVVDAGDDEDRGEDYNDGQGRMLTDKEVTEISYYMDFIFIKTGGVSLGP</sequence>
<name>A0A8H7WG47_9HELO</name>
<accession>A0A8H7WG47</accession>
<gene>
    <name evidence="1" type="ORF">IFR04_002619</name>
</gene>
<evidence type="ECO:0000313" key="2">
    <source>
        <dbReference type="Proteomes" id="UP000664132"/>
    </source>
</evidence>
<proteinExistence type="predicted"/>
<evidence type="ECO:0000313" key="1">
    <source>
        <dbReference type="EMBL" id="KAG4424215.1"/>
    </source>
</evidence>